<dbReference type="Pfam" id="PF12706">
    <property type="entry name" value="Lactamase_B_2"/>
    <property type="match status" value="1"/>
</dbReference>
<reference evidence="2" key="1">
    <citation type="submission" date="2021-10" db="EMBL/GenBank/DDBJ databases">
        <title>Roseicella aerolatum sp. nov., isolated from aerosols of e-waste dismantling site.</title>
        <authorList>
            <person name="Qin T."/>
        </authorList>
    </citation>
    <scope>NUCLEOTIDE SEQUENCE</scope>
    <source>
        <strain evidence="2">GB24</strain>
    </source>
</reference>
<dbReference type="CDD" id="cd16279">
    <property type="entry name" value="metallo-hydrolase-like_MBL-fold"/>
    <property type="match status" value="1"/>
</dbReference>
<accession>A0A9X1IC32</accession>
<organism evidence="2 3">
    <name type="scientific">Roseicella aerolata</name>
    <dbReference type="NCBI Taxonomy" id="2883479"/>
    <lineage>
        <taxon>Bacteria</taxon>
        <taxon>Pseudomonadati</taxon>
        <taxon>Pseudomonadota</taxon>
        <taxon>Alphaproteobacteria</taxon>
        <taxon>Acetobacterales</taxon>
        <taxon>Roseomonadaceae</taxon>
        <taxon>Roseicella</taxon>
    </lineage>
</organism>
<dbReference type="AlphaFoldDB" id="A0A9X1IC32"/>
<gene>
    <name evidence="2" type="ORF">LHA35_07930</name>
</gene>
<sequence>MRVTLLGCGGSGGVPLLGGRDGGGEWGDCDPAEPRNRRTRTSAMIEGPGGGRLLIDAGPDLRQQMLACRIGSFDAVLFTHPHADHILGIDDIRQVNRILGRAVDAWGTRTTLQKLDERFDYAFIGPTEFFFRPALEPRRIAYGEQFETAGMTVEVFRQDHGVMDSLGVRVGRFAYSTDVVGLPEESLAALDGLDTWVVGCFQHRPHKVHANLEQVLDWVGRLKPRRTVLTHMGPAMDYQRLLRELPPGIEPGFDGMVLEVPLG</sequence>
<dbReference type="EMBL" id="JAJAQI010000009">
    <property type="protein sequence ID" value="MCB4821657.1"/>
    <property type="molecule type" value="Genomic_DNA"/>
</dbReference>
<evidence type="ECO:0000313" key="2">
    <source>
        <dbReference type="EMBL" id="MCB4821657.1"/>
    </source>
</evidence>
<dbReference type="InterPro" id="IPR001279">
    <property type="entry name" value="Metallo-B-lactamas"/>
</dbReference>
<keyword evidence="3" id="KW-1185">Reference proteome</keyword>
<proteinExistence type="predicted"/>
<dbReference type="RefSeq" id="WP_226606865.1">
    <property type="nucleotide sequence ID" value="NZ_JAJAQI010000009.1"/>
</dbReference>
<evidence type="ECO:0000259" key="1">
    <source>
        <dbReference type="SMART" id="SM00849"/>
    </source>
</evidence>
<protein>
    <submittedName>
        <fullName evidence="2">MBL fold metallo-hydrolase</fullName>
    </submittedName>
</protein>
<evidence type="ECO:0000313" key="3">
    <source>
        <dbReference type="Proteomes" id="UP001139311"/>
    </source>
</evidence>
<dbReference type="PANTHER" id="PTHR42663">
    <property type="entry name" value="HYDROLASE C777.06C-RELATED-RELATED"/>
    <property type="match status" value="1"/>
</dbReference>
<dbReference type="SMART" id="SM00849">
    <property type="entry name" value="Lactamase_B"/>
    <property type="match status" value="1"/>
</dbReference>
<comment type="caution">
    <text evidence="2">The sequence shown here is derived from an EMBL/GenBank/DDBJ whole genome shotgun (WGS) entry which is preliminary data.</text>
</comment>
<dbReference type="PANTHER" id="PTHR42663:SF6">
    <property type="entry name" value="HYDROLASE C777.06C-RELATED"/>
    <property type="match status" value="1"/>
</dbReference>
<feature type="domain" description="Metallo-beta-lactamase" evidence="1">
    <location>
        <begin position="39"/>
        <end position="203"/>
    </location>
</feature>
<name>A0A9X1IC32_9PROT</name>
<dbReference type="Proteomes" id="UP001139311">
    <property type="component" value="Unassembled WGS sequence"/>
</dbReference>
<dbReference type="InterPro" id="IPR036866">
    <property type="entry name" value="RibonucZ/Hydroxyglut_hydro"/>
</dbReference>
<dbReference type="SUPFAM" id="SSF56281">
    <property type="entry name" value="Metallo-hydrolase/oxidoreductase"/>
    <property type="match status" value="1"/>
</dbReference>
<dbReference type="Gene3D" id="3.60.15.10">
    <property type="entry name" value="Ribonuclease Z/Hydroxyacylglutathione hydrolase-like"/>
    <property type="match status" value="1"/>
</dbReference>